<comment type="caution">
    <text evidence="1">The sequence shown here is derived from an EMBL/GenBank/DDBJ whole genome shotgun (WGS) entry which is preliminary data.</text>
</comment>
<evidence type="ECO:0000313" key="1">
    <source>
        <dbReference type="EMBL" id="KAG5679870.1"/>
    </source>
</evidence>
<accession>A0A9J6CDZ9</accession>
<dbReference type="AlphaFoldDB" id="A0A9J6CDZ9"/>
<dbReference type="EMBL" id="JADBJN010000001">
    <property type="protein sequence ID" value="KAG5679870.1"/>
    <property type="molecule type" value="Genomic_DNA"/>
</dbReference>
<keyword evidence="2" id="KW-1185">Reference proteome</keyword>
<evidence type="ECO:0000313" key="2">
    <source>
        <dbReference type="Proteomes" id="UP001107558"/>
    </source>
</evidence>
<organism evidence="1 2">
    <name type="scientific">Polypedilum vanderplanki</name>
    <name type="common">Sleeping chironomid midge</name>
    <dbReference type="NCBI Taxonomy" id="319348"/>
    <lineage>
        <taxon>Eukaryota</taxon>
        <taxon>Metazoa</taxon>
        <taxon>Ecdysozoa</taxon>
        <taxon>Arthropoda</taxon>
        <taxon>Hexapoda</taxon>
        <taxon>Insecta</taxon>
        <taxon>Pterygota</taxon>
        <taxon>Neoptera</taxon>
        <taxon>Endopterygota</taxon>
        <taxon>Diptera</taxon>
        <taxon>Nematocera</taxon>
        <taxon>Chironomoidea</taxon>
        <taxon>Chironomidae</taxon>
        <taxon>Chironominae</taxon>
        <taxon>Polypedilum</taxon>
        <taxon>Polypedilum</taxon>
    </lineage>
</organism>
<proteinExistence type="predicted"/>
<gene>
    <name evidence="1" type="ORF">PVAND_009407</name>
</gene>
<name>A0A9J6CDZ9_POLVA</name>
<dbReference type="Proteomes" id="UP001107558">
    <property type="component" value="Chromosome 1"/>
</dbReference>
<sequence>MLNEIETNAIMSNARKTIEACHSTILESQEIRRQSSEAVRRASEIQNFYKFNFPVESIPTNVIDDEVAVVAKYEEQLKVENNAMHDKRNPKVNNDDLCCHDKVKRDARFEREDANIKPRQLINDPTAIRRRQAFGKSKMSRHQKNH</sequence>
<dbReference type="OrthoDB" id="7799475at2759"/>
<protein>
    <submittedName>
        <fullName evidence="1">Uncharacterized protein</fullName>
    </submittedName>
</protein>
<reference evidence="1" key="1">
    <citation type="submission" date="2021-03" db="EMBL/GenBank/DDBJ databases">
        <title>Chromosome level genome of the anhydrobiotic midge Polypedilum vanderplanki.</title>
        <authorList>
            <person name="Yoshida Y."/>
            <person name="Kikawada T."/>
            <person name="Gusev O."/>
        </authorList>
    </citation>
    <scope>NUCLEOTIDE SEQUENCE</scope>
    <source>
        <strain evidence="1">NIAS01</strain>
        <tissue evidence="1">Whole body or cell culture</tissue>
    </source>
</reference>